<dbReference type="Proteomes" id="UP000633619">
    <property type="component" value="Unassembled WGS sequence"/>
</dbReference>
<dbReference type="EMBL" id="JAECVW010000011">
    <property type="protein sequence ID" value="MBH8596215.1"/>
    <property type="molecule type" value="Genomic_DNA"/>
</dbReference>
<feature type="signal peptide" evidence="1">
    <location>
        <begin position="1"/>
        <end position="24"/>
    </location>
</feature>
<organism evidence="2 3">
    <name type="scientific">Thermoactinomyces intermedius</name>
    <dbReference type="NCBI Taxonomy" id="2024"/>
    <lineage>
        <taxon>Bacteria</taxon>
        <taxon>Bacillati</taxon>
        <taxon>Bacillota</taxon>
        <taxon>Bacilli</taxon>
        <taxon>Bacillales</taxon>
        <taxon>Thermoactinomycetaceae</taxon>
        <taxon>Thermoactinomyces</taxon>
    </lineage>
</organism>
<gene>
    <name evidence="2" type="ORF">I8U20_12980</name>
</gene>
<feature type="chain" id="PRO_5034726568" description="Secreted protein" evidence="1">
    <location>
        <begin position="25"/>
        <end position="139"/>
    </location>
</feature>
<evidence type="ECO:0008006" key="4">
    <source>
        <dbReference type="Google" id="ProtNLM"/>
    </source>
</evidence>
<evidence type="ECO:0000313" key="2">
    <source>
        <dbReference type="EMBL" id="MBH8596215.1"/>
    </source>
</evidence>
<evidence type="ECO:0000256" key="1">
    <source>
        <dbReference type="SAM" id="SignalP"/>
    </source>
</evidence>
<comment type="caution">
    <text evidence="2">The sequence shown here is derived from an EMBL/GenBank/DDBJ whole genome shotgun (WGS) entry which is preliminary data.</text>
</comment>
<accession>A0A8I1AFN4</accession>
<keyword evidence="3" id="KW-1185">Reference proteome</keyword>
<evidence type="ECO:0000313" key="3">
    <source>
        <dbReference type="Proteomes" id="UP000633619"/>
    </source>
</evidence>
<sequence>MKRLFAIAMVAVMGFLGVPAVSHAADVGTQACEIYNAWLTDADCTTNRSTVRTISNAELRVGYYNGQQYGWGRLTTSSSGYTLFFDVSFDGGQTIGTYDYITSGTSTISTWAYPASSDPNRRFRVCISGGGTYQCSSWW</sequence>
<proteinExistence type="predicted"/>
<protein>
    <recommendedName>
        <fullName evidence="4">Secreted protein</fullName>
    </recommendedName>
</protein>
<dbReference type="RefSeq" id="WP_181732884.1">
    <property type="nucleotide sequence ID" value="NZ_JACEIR010000013.1"/>
</dbReference>
<dbReference type="AlphaFoldDB" id="A0A8I1AFN4"/>
<keyword evidence="1" id="KW-0732">Signal</keyword>
<name>A0A8I1AFN4_THEIN</name>
<reference evidence="2 3" key="1">
    <citation type="submission" date="2020-12" db="EMBL/GenBank/DDBJ databases">
        <title>WGS of Thermoactinomyces spp.</title>
        <authorList>
            <person name="Cheng K."/>
        </authorList>
    </citation>
    <scope>NUCLEOTIDE SEQUENCE [LARGE SCALE GENOMIC DNA]</scope>
    <source>
        <strain evidence="3">CICC 10671\DSM 43846</strain>
    </source>
</reference>